<proteinExistence type="predicted"/>
<reference evidence="1 2" key="1">
    <citation type="submission" date="2017-04" db="EMBL/GenBank/DDBJ databases">
        <title>Emergence of KPC-2-producing Citrobacter isolates from sediments of a Chinese river.</title>
        <authorList>
            <person name="Zheng B."/>
        </authorList>
    </citation>
    <scope>NUCLEOTIDE SEQUENCE [LARGE SCALE GENOMIC DNA]</scope>
    <source>
        <strain evidence="1 2">C191</strain>
    </source>
</reference>
<protein>
    <submittedName>
        <fullName evidence="1">AsnC family protein</fullName>
    </submittedName>
</protein>
<evidence type="ECO:0000313" key="1">
    <source>
        <dbReference type="EMBL" id="OYQ96398.1"/>
    </source>
</evidence>
<evidence type="ECO:0000313" key="2">
    <source>
        <dbReference type="Proteomes" id="UP000215827"/>
    </source>
</evidence>
<sequence length="160" mass="18264">MKIDKTGRLLSDNALKNMGGSGRFKAKHGMKNTPEYRAWIDMKNRCSNPNVRSYSNYGGRGITVCKEWVESFEEFFKYVGPRPDGYSLDRIDTNGNYEPGNIRWVTNRSQQNNKRNTVFVMFDGQKISASEYARAVGMKPDTVHARIRRGLKLDGAIICK</sequence>
<comment type="caution">
    <text evidence="1">The sequence shown here is derived from an EMBL/GenBank/DDBJ whole genome shotgun (WGS) entry which is preliminary data.</text>
</comment>
<name>A0AA44SID1_CITFR</name>
<gene>
    <name evidence="1" type="ORF">B9P89_24660</name>
</gene>
<dbReference type="RefSeq" id="WP_052674422.1">
    <property type="nucleotide sequence ID" value="NZ_CP038653.1"/>
</dbReference>
<accession>A0AA44SID1</accession>
<dbReference type="Proteomes" id="UP000215827">
    <property type="component" value="Unassembled WGS sequence"/>
</dbReference>
<dbReference type="AlphaFoldDB" id="A0AA44SID1"/>
<organism evidence="1 2">
    <name type="scientific">Citrobacter freundii</name>
    <dbReference type="NCBI Taxonomy" id="546"/>
    <lineage>
        <taxon>Bacteria</taxon>
        <taxon>Pseudomonadati</taxon>
        <taxon>Pseudomonadota</taxon>
        <taxon>Gammaproteobacteria</taxon>
        <taxon>Enterobacterales</taxon>
        <taxon>Enterobacteriaceae</taxon>
        <taxon>Citrobacter</taxon>
        <taxon>Citrobacter freundii complex</taxon>
    </lineage>
</organism>
<dbReference type="EMBL" id="NEFA01000045">
    <property type="protein sequence ID" value="OYQ96398.1"/>
    <property type="molecule type" value="Genomic_DNA"/>
</dbReference>